<keyword evidence="6 12" id="KW-0347">Helicase</keyword>
<dbReference type="GO" id="GO:0043138">
    <property type="term" value="F:3'-5' DNA helicase activity"/>
    <property type="evidence" value="ECO:0007669"/>
    <property type="project" value="UniProtKB-EC"/>
</dbReference>
<evidence type="ECO:0000256" key="2">
    <source>
        <dbReference type="ARBA" id="ARBA00022705"/>
    </source>
</evidence>
<evidence type="ECO:0000256" key="7">
    <source>
        <dbReference type="ARBA" id="ARBA00022833"/>
    </source>
</evidence>
<comment type="similarity">
    <text evidence="12">Belongs to the helicase family. PriA subfamily.</text>
</comment>
<reference evidence="15 16" key="1">
    <citation type="submission" date="2007-03" db="EMBL/GenBank/DDBJ databases">
        <title>Complete sequence of Desulfotomaculum reducens MI-1.</title>
        <authorList>
            <consortium name="US DOE Joint Genome Institute"/>
            <person name="Copeland A."/>
            <person name="Lucas S."/>
            <person name="Lapidus A."/>
            <person name="Barry K."/>
            <person name="Detter J.C."/>
            <person name="Glavina del Rio T."/>
            <person name="Hammon N."/>
            <person name="Israni S."/>
            <person name="Dalin E."/>
            <person name="Tice H."/>
            <person name="Pitluck S."/>
            <person name="Sims D."/>
            <person name="Brettin T."/>
            <person name="Bruce D."/>
            <person name="Han C."/>
            <person name="Tapia R."/>
            <person name="Schmutz J."/>
            <person name="Larimer F."/>
            <person name="Land M."/>
            <person name="Hauser L."/>
            <person name="Kyrpides N."/>
            <person name="Kim E."/>
            <person name="Tebo B.M."/>
            <person name="Richardson P."/>
        </authorList>
    </citation>
    <scope>NUCLEOTIDE SEQUENCE [LARGE SCALE GENOMIC DNA]</scope>
    <source>
        <strain evidence="15 16">MI-1</strain>
    </source>
</reference>
<sequence>MLYAEVVVPVPVRSIYQTFHYWVPEALQSELLKFSRVEVPFSGRLIQGFVIGFGEPPRLAKIKSIKGIVEKKPFLDEELFKTAQWMSQRYLCGLGDALHCIAGSSVPSRKDEKYSKGLFATVNNSDQAGLVRAPKQKLALEVALAKPGLNKMELATASSTSVAVINALIEKGLLKEKFLQIKEDISFHGKLPQLTKEQSFAVGEICQALTAEKPSAWLLHGVTGSGKTEIYLRIIQDVLKINRQAIVLVPEIALTPQMVHRFKTRYGNQVALLHSGLSQGERYAEKVRIRSGTAKVVLGTRSAVFAPTPNLGVIIIDEEHESSYKQDENPKYHAREVALQRAAQYKSVVVLGSATPALESFCRARQGGPYKLLRLTQRVDHRELPQVHIVDLREELARGNTGIFSNTLKKALSKRIEKKEKSILFLNRRGYATVVVCRQCGQVIKCPRCDISLTLHTNGLLRCHYCGYGTGAPKKCPQCASTAIRSFGLGTQRVEEEVKQLFPDVPVLRMDADTTTRKGSHQKLLDQFIQGNASVLIGTQMIAKGLDIPAVTLVGVVNADTTLHMPDFRAAERTFQLLTQVAGRAGRGETEGEVIIQTYDPEHFSILNAQQHDYINFYQKEMTTRKVLRYPPFSYIIRILFSGLNEGDVISAAQSWQERLTVIAKKVGNVDIEVLGPAPAGIPRIKDRYRWQLILRGSVSRDIRKIAALVLEQAGIRFKQVSVSIDVDPLTL</sequence>
<evidence type="ECO:0000256" key="1">
    <source>
        <dbReference type="ARBA" id="ARBA00022515"/>
    </source>
</evidence>
<dbReference type="InterPro" id="IPR040498">
    <property type="entry name" value="PriA_CRR"/>
</dbReference>
<dbReference type="CDD" id="cd18804">
    <property type="entry name" value="SF2_C_priA"/>
    <property type="match status" value="1"/>
</dbReference>
<dbReference type="InterPro" id="IPR041222">
    <property type="entry name" value="PriA_3primeBD"/>
</dbReference>
<dbReference type="InterPro" id="IPR001650">
    <property type="entry name" value="Helicase_C-like"/>
</dbReference>
<dbReference type="SMART" id="SM00487">
    <property type="entry name" value="DEXDc"/>
    <property type="match status" value="1"/>
</dbReference>
<evidence type="ECO:0000256" key="6">
    <source>
        <dbReference type="ARBA" id="ARBA00022806"/>
    </source>
</evidence>
<evidence type="ECO:0000256" key="3">
    <source>
        <dbReference type="ARBA" id="ARBA00022723"/>
    </source>
</evidence>
<evidence type="ECO:0000313" key="15">
    <source>
        <dbReference type="EMBL" id="ABO50230.1"/>
    </source>
</evidence>
<feature type="binding site" evidence="12">
    <location>
        <position position="463"/>
    </location>
    <ligand>
        <name>Zn(2+)</name>
        <dbReference type="ChEBI" id="CHEBI:29105"/>
        <label>2</label>
    </ligand>
</feature>
<keyword evidence="9 12" id="KW-0238">DNA-binding</keyword>
<dbReference type="GO" id="GO:0006269">
    <property type="term" value="P:DNA replication, synthesis of primer"/>
    <property type="evidence" value="ECO:0007669"/>
    <property type="project" value="UniProtKB-KW"/>
</dbReference>
<dbReference type="InterPro" id="IPR006935">
    <property type="entry name" value="Helicase/UvrB_N"/>
</dbReference>
<keyword evidence="2 12" id="KW-0235">DNA replication</keyword>
<comment type="subunit">
    <text evidence="12">Component of the replication restart primosome.</text>
</comment>
<evidence type="ECO:0000259" key="14">
    <source>
        <dbReference type="PROSITE" id="PS51194"/>
    </source>
</evidence>
<keyword evidence="3 12" id="KW-0479">Metal-binding</keyword>
<dbReference type="FunFam" id="3.40.50.300:FF:000489">
    <property type="entry name" value="Primosome assembly protein PriA"/>
    <property type="match status" value="1"/>
</dbReference>
<dbReference type="KEGG" id="drm:Dred_1703"/>
<dbReference type="InterPro" id="IPR005259">
    <property type="entry name" value="PriA"/>
</dbReference>
<dbReference type="HAMAP" id="MF_00983">
    <property type="entry name" value="PriA"/>
    <property type="match status" value="1"/>
</dbReference>
<feature type="binding site" evidence="12">
    <location>
        <position position="437"/>
    </location>
    <ligand>
        <name>Zn(2+)</name>
        <dbReference type="ChEBI" id="CHEBI:29105"/>
        <label>1</label>
    </ligand>
</feature>
<dbReference type="Pfam" id="PF18319">
    <property type="entry name" value="Zn_ribbon_PriA"/>
    <property type="match status" value="1"/>
</dbReference>
<feature type="domain" description="Helicase ATP-binding" evidence="13">
    <location>
        <begin position="208"/>
        <end position="374"/>
    </location>
</feature>
<evidence type="ECO:0000256" key="5">
    <source>
        <dbReference type="ARBA" id="ARBA00022801"/>
    </source>
</evidence>
<proteinExistence type="inferred from homology"/>
<dbReference type="EMBL" id="CP000612">
    <property type="protein sequence ID" value="ABO50230.1"/>
    <property type="molecule type" value="Genomic_DNA"/>
</dbReference>
<keyword evidence="7 12" id="KW-0862">Zinc</keyword>
<dbReference type="SMART" id="SM00490">
    <property type="entry name" value="HELICc"/>
    <property type="match status" value="1"/>
</dbReference>
<dbReference type="Gene3D" id="3.40.50.300">
    <property type="entry name" value="P-loop containing nucleotide triphosphate hydrolases"/>
    <property type="match status" value="2"/>
</dbReference>
<evidence type="ECO:0000256" key="4">
    <source>
        <dbReference type="ARBA" id="ARBA00022741"/>
    </source>
</evidence>
<dbReference type="Proteomes" id="UP000001556">
    <property type="component" value="Chromosome"/>
</dbReference>
<dbReference type="InterPro" id="IPR014001">
    <property type="entry name" value="Helicase_ATP-bd"/>
</dbReference>
<dbReference type="GO" id="GO:0008270">
    <property type="term" value="F:zinc ion binding"/>
    <property type="evidence" value="ECO:0007669"/>
    <property type="project" value="UniProtKB-UniRule"/>
</dbReference>
<dbReference type="STRING" id="349161.Dred_1703"/>
<dbReference type="GO" id="GO:0005524">
    <property type="term" value="F:ATP binding"/>
    <property type="evidence" value="ECO:0007669"/>
    <property type="project" value="UniProtKB-UniRule"/>
</dbReference>
<evidence type="ECO:0000256" key="12">
    <source>
        <dbReference type="HAMAP-Rule" id="MF_00983"/>
    </source>
</evidence>
<dbReference type="PROSITE" id="PS51192">
    <property type="entry name" value="HELICASE_ATP_BIND_1"/>
    <property type="match status" value="1"/>
</dbReference>
<accession>A4J577</accession>
<feature type="domain" description="Helicase C-terminal" evidence="14">
    <location>
        <begin position="471"/>
        <end position="623"/>
    </location>
</feature>
<feature type="binding site" evidence="12">
    <location>
        <position position="479"/>
    </location>
    <ligand>
        <name>Zn(2+)</name>
        <dbReference type="ChEBI" id="CHEBI:29105"/>
        <label>1</label>
    </ligand>
</feature>
<evidence type="ECO:0000256" key="9">
    <source>
        <dbReference type="ARBA" id="ARBA00023125"/>
    </source>
</evidence>
<evidence type="ECO:0000259" key="13">
    <source>
        <dbReference type="PROSITE" id="PS51192"/>
    </source>
</evidence>
<keyword evidence="10 12" id="KW-0413">Isomerase</keyword>
<dbReference type="InterPro" id="IPR027417">
    <property type="entry name" value="P-loop_NTPase"/>
</dbReference>
<dbReference type="OrthoDB" id="9759544at2"/>
<dbReference type="NCBIfam" id="TIGR00595">
    <property type="entry name" value="priA"/>
    <property type="match status" value="1"/>
</dbReference>
<name>A4J577_DESRM</name>
<dbReference type="HOGENOM" id="CLU_013353_3_0_9"/>
<keyword evidence="4 12" id="KW-0547">Nucleotide-binding</keyword>
<dbReference type="RefSeq" id="WP_011878044.1">
    <property type="nucleotide sequence ID" value="NC_009253.1"/>
</dbReference>
<dbReference type="InterPro" id="IPR041236">
    <property type="entry name" value="PriA_C"/>
</dbReference>
<dbReference type="AlphaFoldDB" id="A4J577"/>
<dbReference type="GO" id="GO:0006310">
    <property type="term" value="P:DNA recombination"/>
    <property type="evidence" value="ECO:0007669"/>
    <property type="project" value="InterPro"/>
</dbReference>
<comment type="catalytic activity">
    <reaction evidence="11 12">
        <text>ATP + H2O = ADP + phosphate + H(+)</text>
        <dbReference type="Rhea" id="RHEA:13065"/>
        <dbReference type="ChEBI" id="CHEBI:15377"/>
        <dbReference type="ChEBI" id="CHEBI:15378"/>
        <dbReference type="ChEBI" id="CHEBI:30616"/>
        <dbReference type="ChEBI" id="CHEBI:43474"/>
        <dbReference type="ChEBI" id="CHEBI:456216"/>
        <dbReference type="EC" id="5.6.2.4"/>
    </reaction>
</comment>
<dbReference type="GO" id="GO:0006302">
    <property type="term" value="P:double-strand break repair"/>
    <property type="evidence" value="ECO:0007669"/>
    <property type="project" value="InterPro"/>
</dbReference>
<feature type="binding site" evidence="12">
    <location>
        <position position="440"/>
    </location>
    <ligand>
        <name>Zn(2+)</name>
        <dbReference type="ChEBI" id="CHEBI:29105"/>
        <label>1</label>
    </ligand>
</feature>
<evidence type="ECO:0000313" key="16">
    <source>
        <dbReference type="Proteomes" id="UP000001556"/>
    </source>
</evidence>
<evidence type="ECO:0000256" key="10">
    <source>
        <dbReference type="ARBA" id="ARBA00023235"/>
    </source>
</evidence>
<dbReference type="PANTHER" id="PTHR30580:SF0">
    <property type="entry name" value="PRIMOSOMAL PROTEIN N"/>
    <property type="match status" value="1"/>
</dbReference>
<feature type="binding site" evidence="12">
    <location>
        <position position="466"/>
    </location>
    <ligand>
        <name>Zn(2+)</name>
        <dbReference type="ChEBI" id="CHEBI:29105"/>
        <label>2</label>
    </ligand>
</feature>
<dbReference type="GO" id="GO:0016887">
    <property type="term" value="F:ATP hydrolysis activity"/>
    <property type="evidence" value="ECO:0007669"/>
    <property type="project" value="RHEA"/>
</dbReference>
<dbReference type="GO" id="GO:0006270">
    <property type="term" value="P:DNA replication initiation"/>
    <property type="evidence" value="ECO:0007669"/>
    <property type="project" value="TreeGrafter"/>
</dbReference>
<dbReference type="Pfam" id="PF04851">
    <property type="entry name" value="ResIII"/>
    <property type="match status" value="1"/>
</dbReference>
<dbReference type="PROSITE" id="PS51194">
    <property type="entry name" value="HELICASE_CTER"/>
    <property type="match status" value="1"/>
</dbReference>
<feature type="binding site" evidence="12">
    <location>
        <position position="446"/>
    </location>
    <ligand>
        <name>Zn(2+)</name>
        <dbReference type="ChEBI" id="CHEBI:29105"/>
        <label>2</label>
    </ligand>
</feature>
<dbReference type="Pfam" id="PF18074">
    <property type="entry name" value="PriA_C"/>
    <property type="match status" value="1"/>
</dbReference>
<dbReference type="Pfam" id="PF17764">
    <property type="entry name" value="PriA_3primeBD"/>
    <property type="match status" value="1"/>
</dbReference>
<dbReference type="GO" id="GO:0003677">
    <property type="term" value="F:DNA binding"/>
    <property type="evidence" value="ECO:0007669"/>
    <property type="project" value="UniProtKB-UniRule"/>
</dbReference>
<dbReference type="PANTHER" id="PTHR30580">
    <property type="entry name" value="PRIMOSOMAL PROTEIN N"/>
    <property type="match status" value="1"/>
</dbReference>
<evidence type="ECO:0000256" key="8">
    <source>
        <dbReference type="ARBA" id="ARBA00022840"/>
    </source>
</evidence>
<dbReference type="eggNOG" id="COG1198">
    <property type="taxonomic scope" value="Bacteria"/>
</dbReference>
<dbReference type="CDD" id="cd17929">
    <property type="entry name" value="DEXHc_priA"/>
    <property type="match status" value="1"/>
</dbReference>
<comment type="cofactor">
    <cofactor evidence="12">
        <name>Zn(2+)</name>
        <dbReference type="ChEBI" id="CHEBI:29105"/>
    </cofactor>
    <text evidence="12">Binds 2 zinc ions per subunit.</text>
</comment>
<protein>
    <recommendedName>
        <fullName evidence="12">Replication restart protein PriA</fullName>
    </recommendedName>
    <alternativeName>
        <fullName evidence="12">ATP-dependent DNA helicase PriA</fullName>
        <ecNumber evidence="12">5.6.2.4</ecNumber>
    </alternativeName>
    <alternativeName>
        <fullName evidence="12">DNA 3'-5' helicase PriA</fullName>
    </alternativeName>
</protein>
<dbReference type="NCBIfam" id="NF004066">
    <property type="entry name" value="PRK05580.1-3"/>
    <property type="match status" value="1"/>
</dbReference>
<organism evidence="15 16">
    <name type="scientific">Desulforamulus reducens (strain ATCC BAA-1160 / DSM 100696 / MI-1)</name>
    <name type="common">Desulfotomaculum reducens</name>
    <dbReference type="NCBI Taxonomy" id="349161"/>
    <lineage>
        <taxon>Bacteria</taxon>
        <taxon>Bacillati</taxon>
        <taxon>Bacillota</taxon>
        <taxon>Clostridia</taxon>
        <taxon>Eubacteriales</taxon>
        <taxon>Peptococcaceae</taxon>
        <taxon>Desulforamulus</taxon>
    </lineage>
</organism>
<keyword evidence="8 12" id="KW-0067">ATP-binding</keyword>
<dbReference type="SUPFAM" id="SSF52540">
    <property type="entry name" value="P-loop containing nucleoside triphosphate hydrolases"/>
    <property type="match status" value="1"/>
</dbReference>
<dbReference type="InterPro" id="IPR042115">
    <property type="entry name" value="PriA_3primeBD_sf"/>
</dbReference>
<comment type="catalytic activity">
    <reaction evidence="12">
        <text>Couples ATP hydrolysis with the unwinding of duplex DNA by translocating in the 3'-5' direction.</text>
        <dbReference type="EC" id="5.6.2.4"/>
    </reaction>
</comment>
<gene>
    <name evidence="12" type="primary">priA</name>
    <name evidence="15" type="ordered locus">Dred_1703</name>
</gene>
<dbReference type="EC" id="5.6.2.4" evidence="12"/>
<comment type="function">
    <text evidence="12">Initiates the restart of stalled replication forks, which reloads the replicative helicase on sites other than the origin of replication. Recognizes and binds to abandoned replication forks and remodels them to uncover a helicase loading site. Promotes assembly of the primosome at these replication forks.</text>
</comment>
<feature type="binding site" evidence="12">
    <location>
        <position position="476"/>
    </location>
    <ligand>
        <name>Zn(2+)</name>
        <dbReference type="ChEBI" id="CHEBI:29105"/>
        <label>1</label>
    </ligand>
</feature>
<evidence type="ECO:0000256" key="11">
    <source>
        <dbReference type="ARBA" id="ARBA00048988"/>
    </source>
</evidence>
<keyword evidence="1 12" id="KW-0639">Primosome</keyword>
<feature type="binding site" evidence="12">
    <location>
        <position position="449"/>
    </location>
    <ligand>
        <name>Zn(2+)</name>
        <dbReference type="ChEBI" id="CHEBI:29105"/>
        <label>2</label>
    </ligand>
</feature>
<dbReference type="GO" id="GO:1990077">
    <property type="term" value="C:primosome complex"/>
    <property type="evidence" value="ECO:0007669"/>
    <property type="project" value="UniProtKB-UniRule"/>
</dbReference>
<dbReference type="Pfam" id="PF00271">
    <property type="entry name" value="Helicase_C"/>
    <property type="match status" value="1"/>
</dbReference>
<keyword evidence="5 12" id="KW-0378">Hydrolase</keyword>
<keyword evidence="16" id="KW-1185">Reference proteome</keyword>
<dbReference type="Gene3D" id="3.40.1440.60">
    <property type="entry name" value="PriA, 3(prime) DNA-binding domain"/>
    <property type="match status" value="1"/>
</dbReference>